<evidence type="ECO:0000313" key="1">
    <source>
        <dbReference type="EMBL" id="NMH59945.1"/>
    </source>
</evidence>
<evidence type="ECO:0000313" key="2">
    <source>
        <dbReference type="Proteomes" id="UP000709336"/>
    </source>
</evidence>
<keyword evidence="2" id="KW-1185">Reference proteome</keyword>
<accession>A0ABX1R0E3</accession>
<name>A0ABX1R0E3_9ALTE</name>
<dbReference type="Proteomes" id="UP000709336">
    <property type="component" value="Unassembled WGS sequence"/>
</dbReference>
<gene>
    <name evidence="1" type="ORF">HCJ96_07950</name>
</gene>
<sequence>MKEIILIRHGKPASVDNIRVSAAGFAPWIKDYERAELDVNSYPGSAMDLSSHYVIASNLKRAQLSVEMYSSAQVDEVNGLFREMDIPHYRLPFKLKTWTWVYLCQRGWSLVQRQEDFWGVSKLVRE</sequence>
<evidence type="ECO:0008006" key="3">
    <source>
        <dbReference type="Google" id="ProtNLM"/>
    </source>
</evidence>
<proteinExistence type="predicted"/>
<protein>
    <recommendedName>
        <fullName evidence="3">Histidine phosphatase family protein</fullName>
    </recommendedName>
</protein>
<comment type="caution">
    <text evidence="1">The sequence shown here is derived from an EMBL/GenBank/DDBJ whole genome shotgun (WGS) entry which is preliminary data.</text>
</comment>
<dbReference type="RefSeq" id="WP_169210517.1">
    <property type="nucleotide sequence ID" value="NZ_JAATNW010000004.1"/>
</dbReference>
<reference evidence="1 2" key="1">
    <citation type="submission" date="2020-03" db="EMBL/GenBank/DDBJ databases">
        <title>Alteromonas ponticola sp. nov., isolated from seawater.</title>
        <authorList>
            <person name="Yoon J.-H."/>
            <person name="Kim Y.-O."/>
        </authorList>
    </citation>
    <scope>NUCLEOTIDE SEQUENCE [LARGE SCALE GENOMIC DNA]</scope>
    <source>
        <strain evidence="1 2">MYP5</strain>
    </source>
</reference>
<dbReference type="EMBL" id="JAATNW010000004">
    <property type="protein sequence ID" value="NMH59945.1"/>
    <property type="molecule type" value="Genomic_DNA"/>
</dbReference>
<organism evidence="1 2">
    <name type="scientific">Alteromonas ponticola</name>
    <dbReference type="NCBI Taxonomy" id="2720613"/>
    <lineage>
        <taxon>Bacteria</taxon>
        <taxon>Pseudomonadati</taxon>
        <taxon>Pseudomonadota</taxon>
        <taxon>Gammaproteobacteria</taxon>
        <taxon>Alteromonadales</taxon>
        <taxon>Alteromonadaceae</taxon>
        <taxon>Alteromonas/Salinimonas group</taxon>
        <taxon>Alteromonas</taxon>
    </lineage>
</organism>